<feature type="domain" description="VOC" evidence="1">
    <location>
        <begin position="1"/>
        <end position="123"/>
    </location>
</feature>
<dbReference type="EMBL" id="QGTD01000016">
    <property type="protein sequence ID" value="PWU67366.1"/>
    <property type="molecule type" value="Genomic_DNA"/>
</dbReference>
<dbReference type="InterPro" id="IPR029068">
    <property type="entry name" value="Glyas_Bleomycin-R_OHBP_Dase"/>
</dbReference>
<accession>A0A317KVI2</accession>
<protein>
    <recommendedName>
        <fullName evidence="1">VOC domain-containing protein</fullName>
    </recommendedName>
</protein>
<evidence type="ECO:0000313" key="3">
    <source>
        <dbReference type="Proteomes" id="UP000245624"/>
    </source>
</evidence>
<proteinExistence type="predicted"/>
<gene>
    <name evidence="2" type="ORF">DLJ74_16070</name>
</gene>
<dbReference type="Proteomes" id="UP000245624">
    <property type="component" value="Unassembled WGS sequence"/>
</dbReference>
<evidence type="ECO:0000313" key="2">
    <source>
        <dbReference type="EMBL" id="PWU67366.1"/>
    </source>
</evidence>
<keyword evidence="3" id="KW-1185">Reference proteome</keyword>
<evidence type="ECO:0000259" key="1">
    <source>
        <dbReference type="PROSITE" id="PS51819"/>
    </source>
</evidence>
<comment type="caution">
    <text evidence="2">The sequence shown here is derived from an EMBL/GenBank/DDBJ whole genome shotgun (WGS) entry which is preliminary data.</text>
</comment>
<name>A0A317KVI2_9BACI</name>
<organism evidence="2 3">
    <name type="scientific">Gracilibacillus dipsosauri</name>
    <dbReference type="NCBI Taxonomy" id="178340"/>
    <lineage>
        <taxon>Bacteria</taxon>
        <taxon>Bacillati</taxon>
        <taxon>Bacillota</taxon>
        <taxon>Bacilli</taxon>
        <taxon>Bacillales</taxon>
        <taxon>Bacillaceae</taxon>
        <taxon>Gracilibacillus</taxon>
    </lineage>
</organism>
<dbReference type="AlphaFoldDB" id="A0A317KVI2"/>
<reference evidence="2 3" key="1">
    <citation type="submission" date="2018-05" db="EMBL/GenBank/DDBJ databases">
        <title>Genomic analysis of Gracilibacillus dipsosauri DD1 reveals novel features of a salt-tolerant amylase.</title>
        <authorList>
            <person name="Deutch C.E."/>
            <person name="Yang S."/>
        </authorList>
    </citation>
    <scope>NUCLEOTIDE SEQUENCE [LARGE SCALE GENOMIC DNA]</scope>
    <source>
        <strain evidence="2 3">DD1</strain>
    </source>
</reference>
<dbReference type="PROSITE" id="PS51819">
    <property type="entry name" value="VOC"/>
    <property type="match status" value="1"/>
</dbReference>
<sequence>MKLRLELFVRNIEKSIEFYHNVLGFSLPEDRNKNYLPVRKGDVVLGISEMENLPGCHPLKARRGQPFGLGVEIVLEVEEVKDIYQKVVTSGHPIETELKSRPWGLDDFRIIDPDGYYLRISSKS</sequence>
<dbReference type="InterPro" id="IPR037523">
    <property type="entry name" value="VOC_core"/>
</dbReference>
<dbReference type="RefSeq" id="WP_109985210.1">
    <property type="nucleotide sequence ID" value="NZ_QGTD01000016.1"/>
</dbReference>
<dbReference type="OrthoDB" id="9795618at2"/>
<dbReference type="SUPFAM" id="SSF54593">
    <property type="entry name" value="Glyoxalase/Bleomycin resistance protein/Dihydroxybiphenyl dioxygenase"/>
    <property type="match status" value="1"/>
</dbReference>
<dbReference type="Gene3D" id="3.10.180.10">
    <property type="entry name" value="2,3-Dihydroxybiphenyl 1,2-Dioxygenase, domain 1"/>
    <property type="match status" value="1"/>
</dbReference>
<dbReference type="InterPro" id="IPR004360">
    <property type="entry name" value="Glyas_Fos-R_dOase_dom"/>
</dbReference>
<dbReference type="Pfam" id="PF00903">
    <property type="entry name" value="Glyoxalase"/>
    <property type="match status" value="1"/>
</dbReference>